<feature type="domain" description="PKD" evidence="6">
    <location>
        <begin position="124"/>
        <end position="186"/>
    </location>
</feature>
<evidence type="ECO:0000313" key="7">
    <source>
        <dbReference type="EMBL" id="OIR22059.1"/>
    </source>
</evidence>
<accession>A0A1J5TPE7</accession>
<evidence type="ECO:0000256" key="4">
    <source>
        <dbReference type="ARBA" id="ARBA00022989"/>
    </source>
</evidence>
<dbReference type="PROSITE" id="PS50093">
    <property type="entry name" value="PKD"/>
    <property type="match status" value="2"/>
</dbReference>
<dbReference type="AlphaFoldDB" id="A0A1J5TPE7"/>
<dbReference type="EMBL" id="MIYW01000016">
    <property type="protein sequence ID" value="OIR22059.1"/>
    <property type="molecule type" value="Genomic_DNA"/>
</dbReference>
<dbReference type="InterPro" id="IPR013783">
    <property type="entry name" value="Ig-like_fold"/>
</dbReference>
<name>A0A1J5TPE7_9ARCH</name>
<reference evidence="7 8" key="1">
    <citation type="submission" date="2016-08" db="EMBL/GenBank/DDBJ databases">
        <title>New Insights into Marine Group III Euryarchaeota, from dark to light.</title>
        <authorList>
            <person name="Haro-Moreno J.M."/>
            <person name="Rodriguez-Valera F."/>
            <person name="Lopez-Garcia P."/>
            <person name="Moreira D."/>
            <person name="Martin-Cuadrado A.B."/>
        </authorList>
    </citation>
    <scope>NUCLEOTIDE SEQUENCE [LARGE SCALE GENOMIC DNA]</scope>
    <source>
        <strain evidence="7">CG-Epi5</strain>
    </source>
</reference>
<keyword evidence="2" id="KW-0812">Transmembrane</keyword>
<dbReference type="SMART" id="SM00089">
    <property type="entry name" value="PKD"/>
    <property type="match status" value="2"/>
</dbReference>
<comment type="caution">
    <text evidence="7">The sequence shown here is derived from an EMBL/GenBank/DDBJ whole genome shotgun (WGS) entry which is preliminary data.</text>
</comment>
<gene>
    <name evidence="7" type="ORF">BEU02_00425</name>
</gene>
<dbReference type="GO" id="GO:0006816">
    <property type="term" value="P:calcium ion transport"/>
    <property type="evidence" value="ECO:0007669"/>
    <property type="project" value="TreeGrafter"/>
</dbReference>
<dbReference type="Gene3D" id="2.60.40.10">
    <property type="entry name" value="Immunoglobulins"/>
    <property type="match status" value="2"/>
</dbReference>
<dbReference type="Proteomes" id="UP000183686">
    <property type="component" value="Unassembled WGS sequence"/>
</dbReference>
<dbReference type="InterPro" id="IPR035986">
    <property type="entry name" value="PKD_dom_sf"/>
</dbReference>
<sequence>MMLIPGCLDSTPESLDGIKISILAESFVEGDSIQFMASGKNPSNAKFLWDFGDSVGSSGKSVKHTYADEGTYTVTLTVVDDENRIGVVKEDVEILYRNQPPIASLDATYGGLGQQVKVNSIAFFDGGASSDPDGDVLEFEWDFGDGGTSSLLRPNHEYASIGNYTVTLTVKDGGNESSIAQTWVLVNIRTYNVEFIQNQITVPAFAGYTAEGATTTQNHAYPYNLTSVIYDLEWEEDEDLDSPENPIVGTLFPDDFSLGVSTNYLFNLTDNGTSGNLDLEFDVLSSIPEDLILSLGSEAEVSQYLFQNGYTSAKGQGSWVTSITCNDAPSIVPELFNEVDQGNDWILYVSYTYYESIVTEI</sequence>
<evidence type="ECO:0000256" key="2">
    <source>
        <dbReference type="ARBA" id="ARBA00022692"/>
    </source>
</evidence>
<dbReference type="Pfam" id="PF18911">
    <property type="entry name" value="PKD_4"/>
    <property type="match status" value="2"/>
</dbReference>
<evidence type="ECO:0000256" key="1">
    <source>
        <dbReference type="ARBA" id="ARBA00004141"/>
    </source>
</evidence>
<keyword evidence="3" id="KW-0677">Repeat</keyword>
<evidence type="ECO:0000259" key="6">
    <source>
        <dbReference type="PROSITE" id="PS50093"/>
    </source>
</evidence>
<dbReference type="PANTHER" id="PTHR46730:SF1">
    <property type="entry name" value="PLAT DOMAIN-CONTAINING PROTEIN"/>
    <property type="match status" value="1"/>
</dbReference>
<dbReference type="SUPFAM" id="SSF49299">
    <property type="entry name" value="PKD domain"/>
    <property type="match status" value="2"/>
</dbReference>
<evidence type="ECO:0000256" key="3">
    <source>
        <dbReference type="ARBA" id="ARBA00022737"/>
    </source>
</evidence>
<keyword evidence="4" id="KW-1133">Transmembrane helix</keyword>
<organism evidence="7 8">
    <name type="scientific">Marine Group III euryarchaeote CG-Epi5</name>
    <dbReference type="NCBI Taxonomy" id="1888999"/>
    <lineage>
        <taxon>Archaea</taxon>
        <taxon>Methanobacteriati</taxon>
        <taxon>Thermoplasmatota</taxon>
        <taxon>Thermoplasmata</taxon>
        <taxon>Candidatus Thermoprofundales</taxon>
    </lineage>
</organism>
<dbReference type="CDD" id="cd00146">
    <property type="entry name" value="PKD"/>
    <property type="match status" value="2"/>
</dbReference>
<feature type="domain" description="PKD" evidence="6">
    <location>
        <begin position="41"/>
        <end position="94"/>
    </location>
</feature>
<evidence type="ECO:0000256" key="5">
    <source>
        <dbReference type="ARBA" id="ARBA00023136"/>
    </source>
</evidence>
<dbReference type="InterPro" id="IPR022409">
    <property type="entry name" value="PKD/Chitinase_dom"/>
</dbReference>
<dbReference type="InterPro" id="IPR000601">
    <property type="entry name" value="PKD_dom"/>
</dbReference>
<comment type="subcellular location">
    <subcellularLocation>
        <location evidence="1">Membrane</location>
        <topology evidence="1">Multi-pass membrane protein</topology>
    </subcellularLocation>
</comment>
<protein>
    <recommendedName>
        <fullName evidence="6">PKD domain-containing protein</fullName>
    </recommendedName>
</protein>
<evidence type="ECO:0000313" key="8">
    <source>
        <dbReference type="Proteomes" id="UP000183686"/>
    </source>
</evidence>
<keyword evidence="5" id="KW-0472">Membrane</keyword>
<proteinExistence type="predicted"/>
<dbReference type="GO" id="GO:0005261">
    <property type="term" value="F:monoatomic cation channel activity"/>
    <property type="evidence" value="ECO:0007669"/>
    <property type="project" value="TreeGrafter"/>
</dbReference>
<dbReference type="PANTHER" id="PTHR46730">
    <property type="entry name" value="POLYCYSTIN-1"/>
    <property type="match status" value="1"/>
</dbReference>
<dbReference type="GO" id="GO:0005886">
    <property type="term" value="C:plasma membrane"/>
    <property type="evidence" value="ECO:0007669"/>
    <property type="project" value="TreeGrafter"/>
</dbReference>